<dbReference type="InParanoid" id="A0A2P5EH33"/>
<proteinExistence type="predicted"/>
<name>A0A2P5EH33_TREOI</name>
<evidence type="ECO:0000313" key="2">
    <source>
        <dbReference type="EMBL" id="PON84860.1"/>
    </source>
</evidence>
<gene>
    <name evidence="2" type="ORF">TorRG33x02_194120</name>
</gene>
<protein>
    <recommendedName>
        <fullName evidence="1">R13L1/DRL21-like LRR repeat region domain-containing protein</fullName>
    </recommendedName>
</protein>
<dbReference type="Gene3D" id="3.80.10.10">
    <property type="entry name" value="Ribonuclease Inhibitor"/>
    <property type="match status" value="1"/>
</dbReference>
<feature type="domain" description="R13L1/DRL21-like LRR repeat region" evidence="1">
    <location>
        <begin position="66"/>
        <end position="131"/>
    </location>
</feature>
<dbReference type="InterPro" id="IPR056789">
    <property type="entry name" value="LRR_R13L1-DRL21"/>
</dbReference>
<reference evidence="3" key="1">
    <citation type="submission" date="2016-06" db="EMBL/GenBank/DDBJ databases">
        <title>Parallel loss of symbiosis genes in relatives of nitrogen-fixing non-legume Parasponia.</title>
        <authorList>
            <person name="Van Velzen R."/>
            <person name="Holmer R."/>
            <person name="Bu F."/>
            <person name="Rutten L."/>
            <person name="Van Zeijl A."/>
            <person name="Liu W."/>
            <person name="Santuari L."/>
            <person name="Cao Q."/>
            <person name="Sharma T."/>
            <person name="Shen D."/>
            <person name="Roswanjaya Y."/>
            <person name="Wardhani T."/>
            <person name="Kalhor M.S."/>
            <person name="Jansen J."/>
            <person name="Van den Hoogen J."/>
            <person name="Gungor B."/>
            <person name="Hartog M."/>
            <person name="Hontelez J."/>
            <person name="Verver J."/>
            <person name="Yang W.-C."/>
            <person name="Schijlen E."/>
            <person name="Repin R."/>
            <person name="Schilthuizen M."/>
            <person name="Schranz E."/>
            <person name="Heidstra R."/>
            <person name="Miyata K."/>
            <person name="Fedorova E."/>
            <person name="Kohlen W."/>
            <person name="Bisseling T."/>
            <person name="Smit S."/>
            <person name="Geurts R."/>
        </authorList>
    </citation>
    <scope>NUCLEOTIDE SEQUENCE [LARGE SCALE GENOMIC DNA]</scope>
    <source>
        <strain evidence="3">cv. RG33-2</strain>
    </source>
</reference>
<dbReference type="OrthoDB" id="37484at2759"/>
<dbReference type="Proteomes" id="UP000237000">
    <property type="component" value="Unassembled WGS sequence"/>
</dbReference>
<comment type="caution">
    <text evidence="2">The sequence shown here is derived from an EMBL/GenBank/DDBJ whole genome shotgun (WGS) entry which is preliminary data.</text>
</comment>
<evidence type="ECO:0000259" key="1">
    <source>
        <dbReference type="Pfam" id="PF25019"/>
    </source>
</evidence>
<evidence type="ECO:0000313" key="3">
    <source>
        <dbReference type="Proteomes" id="UP000237000"/>
    </source>
</evidence>
<dbReference type="InterPro" id="IPR032675">
    <property type="entry name" value="LRR_dom_sf"/>
</dbReference>
<accession>A0A2P5EH33</accession>
<sequence>TLLLHGIGDHHMRLPMNIGNLINLRHLHLYHPEEMPLQIGKLKNLRTLKEFVTGKNNGSAGIKLPKELQHLHGELEIRGLENVVDVKDVLEAELKNKKFLSELILKWDSDYAPYDAEKQKEELGALQPHAN</sequence>
<organism evidence="2 3">
    <name type="scientific">Trema orientale</name>
    <name type="common">Charcoal tree</name>
    <name type="synonym">Celtis orientalis</name>
    <dbReference type="NCBI Taxonomy" id="63057"/>
    <lineage>
        <taxon>Eukaryota</taxon>
        <taxon>Viridiplantae</taxon>
        <taxon>Streptophyta</taxon>
        <taxon>Embryophyta</taxon>
        <taxon>Tracheophyta</taxon>
        <taxon>Spermatophyta</taxon>
        <taxon>Magnoliopsida</taxon>
        <taxon>eudicotyledons</taxon>
        <taxon>Gunneridae</taxon>
        <taxon>Pentapetalae</taxon>
        <taxon>rosids</taxon>
        <taxon>fabids</taxon>
        <taxon>Rosales</taxon>
        <taxon>Cannabaceae</taxon>
        <taxon>Trema</taxon>
    </lineage>
</organism>
<dbReference type="EMBL" id="JXTC01000156">
    <property type="protein sequence ID" value="PON84860.1"/>
    <property type="molecule type" value="Genomic_DNA"/>
</dbReference>
<dbReference type="PANTHER" id="PTHR47186">
    <property type="entry name" value="LEUCINE-RICH REPEAT-CONTAINING PROTEIN 57"/>
    <property type="match status" value="1"/>
</dbReference>
<dbReference type="PANTHER" id="PTHR47186:SF42">
    <property type="entry name" value="DISEASE RESISTANCE RPP13-LIKE PROTEIN 1"/>
    <property type="match status" value="1"/>
</dbReference>
<feature type="non-terminal residue" evidence="2">
    <location>
        <position position="1"/>
    </location>
</feature>
<dbReference type="AlphaFoldDB" id="A0A2P5EH33"/>
<keyword evidence="3" id="KW-1185">Reference proteome</keyword>
<dbReference type="Pfam" id="PF25019">
    <property type="entry name" value="LRR_R13L1-DRL21"/>
    <property type="match status" value="1"/>
</dbReference>
<dbReference type="STRING" id="63057.A0A2P5EH33"/>